<proteinExistence type="predicted"/>
<sequence length="169" mass="17168">MNKHHLAVRGAAALITALGIAAAAGATLPAAAAAAPPHRAASGTASAQAEPHPELDGLRIRAAGSADVYLVLDGRRHLVPSPVTYTALFGDSTAVRLVLTTDNISDGGALTAYAHLARSTDSTDVHLVSNGSKRLISGAALDRYGFDTTKVRTTYPDVLAALPSAAPLV</sequence>
<dbReference type="Proteomes" id="UP001500460">
    <property type="component" value="Unassembled WGS sequence"/>
</dbReference>
<evidence type="ECO:0000313" key="3">
    <source>
        <dbReference type="Proteomes" id="UP001500460"/>
    </source>
</evidence>
<comment type="caution">
    <text evidence="2">The sequence shown here is derived from an EMBL/GenBank/DDBJ whole genome shotgun (WGS) entry which is preliminary data.</text>
</comment>
<feature type="signal peptide" evidence="1">
    <location>
        <begin position="1"/>
        <end position="26"/>
    </location>
</feature>
<feature type="chain" id="PRO_5047437986" description="Secreted protein" evidence="1">
    <location>
        <begin position="27"/>
        <end position="169"/>
    </location>
</feature>
<organism evidence="2 3">
    <name type="scientific">Streptomyces glaucus</name>
    <dbReference type="NCBI Taxonomy" id="284029"/>
    <lineage>
        <taxon>Bacteria</taxon>
        <taxon>Bacillati</taxon>
        <taxon>Actinomycetota</taxon>
        <taxon>Actinomycetes</taxon>
        <taxon>Kitasatosporales</taxon>
        <taxon>Streptomycetaceae</taxon>
        <taxon>Streptomyces</taxon>
    </lineage>
</organism>
<evidence type="ECO:0000256" key="1">
    <source>
        <dbReference type="SAM" id="SignalP"/>
    </source>
</evidence>
<keyword evidence="1" id="KW-0732">Signal</keyword>
<evidence type="ECO:0000313" key="2">
    <source>
        <dbReference type="EMBL" id="GAA2433763.1"/>
    </source>
</evidence>
<accession>A0ABP5WR39</accession>
<dbReference type="EMBL" id="BAAATK010000011">
    <property type="protein sequence ID" value="GAA2433763.1"/>
    <property type="molecule type" value="Genomic_DNA"/>
</dbReference>
<name>A0ABP5WR39_9ACTN</name>
<dbReference type="RefSeq" id="WP_344602338.1">
    <property type="nucleotide sequence ID" value="NZ_BAAATK010000011.1"/>
</dbReference>
<gene>
    <name evidence="2" type="ORF">GCM10010421_23530</name>
</gene>
<protein>
    <recommendedName>
        <fullName evidence="4">Secreted protein</fullName>
    </recommendedName>
</protein>
<keyword evidence="3" id="KW-1185">Reference proteome</keyword>
<evidence type="ECO:0008006" key="4">
    <source>
        <dbReference type="Google" id="ProtNLM"/>
    </source>
</evidence>
<reference evidence="3" key="1">
    <citation type="journal article" date="2019" name="Int. J. Syst. Evol. Microbiol.">
        <title>The Global Catalogue of Microorganisms (GCM) 10K type strain sequencing project: providing services to taxonomists for standard genome sequencing and annotation.</title>
        <authorList>
            <consortium name="The Broad Institute Genomics Platform"/>
            <consortium name="The Broad Institute Genome Sequencing Center for Infectious Disease"/>
            <person name="Wu L."/>
            <person name="Ma J."/>
        </authorList>
    </citation>
    <scope>NUCLEOTIDE SEQUENCE [LARGE SCALE GENOMIC DNA]</scope>
    <source>
        <strain evidence="3">JCM 6922</strain>
    </source>
</reference>